<reference evidence="2 3" key="1">
    <citation type="submission" date="2019-08" db="EMBL/GenBank/DDBJ databases">
        <authorList>
            <person name="Alioto T."/>
            <person name="Alioto T."/>
            <person name="Gomez Garrido J."/>
        </authorList>
    </citation>
    <scope>NUCLEOTIDE SEQUENCE [LARGE SCALE GENOMIC DNA]</scope>
</reference>
<dbReference type="EMBL" id="CABPRJ010000050">
    <property type="protein sequence ID" value="VVC26874.1"/>
    <property type="molecule type" value="Genomic_DNA"/>
</dbReference>
<sequence>MQGIQIASNHAYKIQKFKEKRKQTIEGKTDVCLLCLFNQTLANKQHMVVSTNDQVWNTFVYLAGNKGPLIKVELLIATVGHYKSFHKILEKAQLEVNV</sequence>
<name>A0A5E4M5V2_9HEMI</name>
<dbReference type="InterPro" id="IPR006768">
    <property type="entry name" value="Cwf19-like_C_dom-1"/>
</dbReference>
<evidence type="ECO:0000313" key="3">
    <source>
        <dbReference type="Proteomes" id="UP000325440"/>
    </source>
</evidence>
<keyword evidence="3" id="KW-1185">Reference proteome</keyword>
<evidence type="ECO:0000313" key="2">
    <source>
        <dbReference type="EMBL" id="VVC26874.1"/>
    </source>
</evidence>
<organism evidence="2 3">
    <name type="scientific">Cinara cedri</name>
    <dbReference type="NCBI Taxonomy" id="506608"/>
    <lineage>
        <taxon>Eukaryota</taxon>
        <taxon>Metazoa</taxon>
        <taxon>Ecdysozoa</taxon>
        <taxon>Arthropoda</taxon>
        <taxon>Hexapoda</taxon>
        <taxon>Insecta</taxon>
        <taxon>Pterygota</taxon>
        <taxon>Neoptera</taxon>
        <taxon>Paraneoptera</taxon>
        <taxon>Hemiptera</taxon>
        <taxon>Sternorrhyncha</taxon>
        <taxon>Aphidomorpha</taxon>
        <taxon>Aphidoidea</taxon>
        <taxon>Aphididae</taxon>
        <taxon>Lachninae</taxon>
        <taxon>Cinara</taxon>
    </lineage>
</organism>
<dbReference type="AlphaFoldDB" id="A0A5E4M5V2"/>
<accession>A0A5E4M5V2</accession>
<proteinExistence type="predicted"/>
<dbReference type="Pfam" id="PF04677">
    <property type="entry name" value="CwfJ_C_1"/>
    <property type="match status" value="1"/>
</dbReference>
<feature type="domain" description="Cwf19-like C-terminal" evidence="1">
    <location>
        <begin position="20"/>
        <end position="95"/>
    </location>
</feature>
<dbReference type="OrthoDB" id="444325at2759"/>
<dbReference type="Proteomes" id="UP000325440">
    <property type="component" value="Unassembled WGS sequence"/>
</dbReference>
<evidence type="ECO:0000259" key="1">
    <source>
        <dbReference type="Pfam" id="PF04677"/>
    </source>
</evidence>
<protein>
    <submittedName>
        <fullName evidence="2">HIT-like domain,Cwf19-like, C-terminal domain-1</fullName>
    </submittedName>
</protein>
<gene>
    <name evidence="2" type="ORF">CINCED_3A015751</name>
</gene>